<organism evidence="1 2">
    <name type="scientific">Gottfriedia endophytica</name>
    <dbReference type="NCBI Taxonomy" id="2820819"/>
    <lineage>
        <taxon>Bacteria</taxon>
        <taxon>Bacillati</taxon>
        <taxon>Bacillota</taxon>
        <taxon>Bacilli</taxon>
        <taxon>Bacillales</taxon>
        <taxon>Bacillaceae</taxon>
        <taxon>Gottfriedia</taxon>
    </lineage>
</organism>
<accession>A0A940NQF7</accession>
<dbReference type="Proteomes" id="UP000682134">
    <property type="component" value="Unassembled WGS sequence"/>
</dbReference>
<proteinExistence type="predicted"/>
<dbReference type="AlphaFoldDB" id="A0A940NQF7"/>
<dbReference type="EMBL" id="JAGIYQ010000010">
    <property type="protein sequence ID" value="MBP0726389.1"/>
    <property type="molecule type" value="Genomic_DNA"/>
</dbReference>
<evidence type="ECO:0000313" key="2">
    <source>
        <dbReference type="Proteomes" id="UP000682134"/>
    </source>
</evidence>
<keyword evidence="2" id="KW-1185">Reference proteome</keyword>
<reference evidence="1" key="1">
    <citation type="submission" date="2021-04" db="EMBL/GenBank/DDBJ databases">
        <title>Genome seq and assembly of Bacillus sp.</title>
        <authorList>
            <person name="Chhetri G."/>
        </authorList>
    </citation>
    <scope>NUCLEOTIDE SEQUENCE</scope>
    <source>
        <strain evidence="1">RG28</strain>
    </source>
</reference>
<gene>
    <name evidence="1" type="ORF">J5Y03_14600</name>
</gene>
<name>A0A940NQF7_9BACI</name>
<protein>
    <submittedName>
        <fullName evidence="1">Group-specific protein</fullName>
    </submittedName>
</protein>
<comment type="caution">
    <text evidence="1">The sequence shown here is derived from an EMBL/GenBank/DDBJ whole genome shotgun (WGS) entry which is preliminary data.</text>
</comment>
<sequence length="194" mass="22852">MNKGGDFIKYVYHMVPNKMNGETLFSLNKIKELDEELYKQYAKKYYDHPERPKLLEKDIPKLNCLWNDVIHFLPIQPNLVYNALKMVGVNAKKDLMFYKIPTKNLINNKNAIYLYRKENYKGPAAEIDRNDVNIIDIEEYKGLTEVSKDTIDYYEEENKKGNRFGLFSFIPHILSLGEVSILDAEVINWSNKFE</sequence>
<evidence type="ECO:0000313" key="1">
    <source>
        <dbReference type="EMBL" id="MBP0726389.1"/>
    </source>
</evidence>